<keyword evidence="3 7" id="KW-0378">Hydrolase</keyword>
<dbReference type="InterPro" id="IPR024607">
    <property type="entry name" value="Sulfatase_CS"/>
</dbReference>
<dbReference type="EC" id="3.1.6.1" evidence="7"/>
<keyword evidence="5" id="KW-0732">Signal</keyword>
<evidence type="ECO:0000256" key="1">
    <source>
        <dbReference type="ARBA" id="ARBA00008779"/>
    </source>
</evidence>
<dbReference type="OrthoDB" id="9762324at2"/>
<dbReference type="GO" id="GO:0004065">
    <property type="term" value="F:arylsulfatase activity"/>
    <property type="evidence" value="ECO:0007669"/>
    <property type="project" value="UniProtKB-EC"/>
</dbReference>
<sequence precursor="true">MKTASIFVLVLLAFGGNALSQDKPNVIIVMPDDVSHGVFTYYNPDSTSQTPHIDKLAETSVRLTDFHVSPSCAPTRAATLTGRSNSVAGIWHTIAGRSLLRNDEISIADVFEHNGYATGMVGKWHLGDNYPFRPKDRGFEYVAWTKGGGAGQQPDYWGNMHHSAHYWVNDELVEMTDEDDGLEGAFLTNSMFNRAFEFMEDKQKKNKPFFLYLPTAAAHSPWPEAPKDARSGLGSKPATVENIDKNVGRLINFLDDKALADNTILIFFTDNGSGEFTYRGGKISYYDGGTRVPSYVRWPAGGLGGEGQGRDVNVLTAHMDWLPTLMDMIGLDDVPNRPAKLKLHGQSFKHFLDTDTSNDPGAKFKDRKVTICNMRNETFDKYKQFSVKKDEWDGDTIVHKWRLTRKGSKSGWELWDVLVDKAQTHNIVDDPANFNILAELKQAYEDFYQLVAEREDEFARTVIGHPAEPVTQLNSHDFHKQELWNHKIVAEGVTGSGFLAVEFAKPGAYHFDLRRWPKEVADQSTLTTAPVGKVYDGKSTPKAIDVASARIKIWNGDDVYFDETKNAEAAADGVPFVVENLPAGPAFIQTWFYNSAGDMVGAVYYNYARPIRSAK</sequence>
<dbReference type="InterPro" id="IPR050738">
    <property type="entry name" value="Sulfatase"/>
</dbReference>
<feature type="domain" description="Sulfatase N-terminal" evidence="6">
    <location>
        <begin position="24"/>
        <end position="330"/>
    </location>
</feature>
<dbReference type="InterPro" id="IPR000917">
    <property type="entry name" value="Sulfatase_N"/>
</dbReference>
<keyword evidence="8" id="KW-1185">Reference proteome</keyword>
<comment type="caution">
    <text evidence="7">The sequence shown here is derived from an EMBL/GenBank/DDBJ whole genome shotgun (WGS) entry which is preliminary data.</text>
</comment>
<keyword evidence="2" id="KW-0479">Metal-binding</keyword>
<organism evidence="7 8">
    <name type="scientific">Rubripirellula reticaptiva</name>
    <dbReference type="NCBI Taxonomy" id="2528013"/>
    <lineage>
        <taxon>Bacteria</taxon>
        <taxon>Pseudomonadati</taxon>
        <taxon>Planctomycetota</taxon>
        <taxon>Planctomycetia</taxon>
        <taxon>Pirellulales</taxon>
        <taxon>Pirellulaceae</taxon>
        <taxon>Rubripirellula</taxon>
    </lineage>
</organism>
<dbReference type="PANTHER" id="PTHR42693:SF53">
    <property type="entry name" value="ENDO-4-O-SULFATASE"/>
    <property type="match status" value="1"/>
</dbReference>
<dbReference type="PROSITE" id="PS00149">
    <property type="entry name" value="SULFATASE_2"/>
    <property type="match status" value="1"/>
</dbReference>
<keyword evidence="4" id="KW-0106">Calcium</keyword>
<evidence type="ECO:0000256" key="4">
    <source>
        <dbReference type="ARBA" id="ARBA00022837"/>
    </source>
</evidence>
<accession>A0A5C6F7V5</accession>
<name>A0A5C6F7V5_9BACT</name>
<dbReference type="PANTHER" id="PTHR42693">
    <property type="entry name" value="ARYLSULFATASE FAMILY MEMBER"/>
    <property type="match status" value="1"/>
</dbReference>
<evidence type="ECO:0000259" key="6">
    <source>
        <dbReference type="Pfam" id="PF00884"/>
    </source>
</evidence>
<dbReference type="InterPro" id="IPR017850">
    <property type="entry name" value="Alkaline_phosphatase_core_sf"/>
</dbReference>
<dbReference type="Proteomes" id="UP000317977">
    <property type="component" value="Unassembled WGS sequence"/>
</dbReference>
<feature type="signal peptide" evidence="5">
    <location>
        <begin position="1"/>
        <end position="20"/>
    </location>
</feature>
<dbReference type="RefSeq" id="WP_146533750.1">
    <property type="nucleotide sequence ID" value="NZ_SJPX01000002.1"/>
</dbReference>
<feature type="chain" id="PRO_5022950703" evidence="5">
    <location>
        <begin position="21"/>
        <end position="615"/>
    </location>
</feature>
<evidence type="ECO:0000313" key="8">
    <source>
        <dbReference type="Proteomes" id="UP000317977"/>
    </source>
</evidence>
<reference evidence="7 8" key="1">
    <citation type="submission" date="2019-02" db="EMBL/GenBank/DDBJ databases">
        <title>Deep-cultivation of Planctomycetes and their phenomic and genomic characterization uncovers novel biology.</title>
        <authorList>
            <person name="Wiegand S."/>
            <person name="Jogler M."/>
            <person name="Boedeker C."/>
            <person name="Pinto D."/>
            <person name="Vollmers J."/>
            <person name="Rivas-Marin E."/>
            <person name="Kohn T."/>
            <person name="Peeters S.H."/>
            <person name="Heuer A."/>
            <person name="Rast P."/>
            <person name="Oberbeckmann S."/>
            <person name="Bunk B."/>
            <person name="Jeske O."/>
            <person name="Meyerdierks A."/>
            <person name="Storesund J.E."/>
            <person name="Kallscheuer N."/>
            <person name="Luecker S."/>
            <person name="Lage O.M."/>
            <person name="Pohl T."/>
            <person name="Merkel B.J."/>
            <person name="Hornburger P."/>
            <person name="Mueller R.-W."/>
            <person name="Bruemmer F."/>
            <person name="Labrenz M."/>
            <person name="Spormann A.M."/>
            <person name="Op Den Camp H."/>
            <person name="Overmann J."/>
            <person name="Amann R."/>
            <person name="Jetten M.S.M."/>
            <person name="Mascher T."/>
            <person name="Medema M.H."/>
            <person name="Devos D.P."/>
            <person name="Kaster A.-K."/>
            <person name="Ovreas L."/>
            <person name="Rohde M."/>
            <person name="Galperin M.Y."/>
            <person name="Jogler C."/>
        </authorList>
    </citation>
    <scope>NUCLEOTIDE SEQUENCE [LARGE SCALE GENOMIC DNA]</scope>
    <source>
        <strain evidence="7 8">Poly59</strain>
    </source>
</reference>
<dbReference type="EMBL" id="SJPX01000002">
    <property type="protein sequence ID" value="TWU55581.1"/>
    <property type="molecule type" value="Genomic_DNA"/>
</dbReference>
<dbReference type="Gene3D" id="3.40.720.10">
    <property type="entry name" value="Alkaline Phosphatase, subunit A"/>
    <property type="match status" value="1"/>
</dbReference>
<comment type="similarity">
    <text evidence="1">Belongs to the sulfatase family.</text>
</comment>
<dbReference type="AlphaFoldDB" id="A0A5C6F7V5"/>
<evidence type="ECO:0000256" key="3">
    <source>
        <dbReference type="ARBA" id="ARBA00022801"/>
    </source>
</evidence>
<dbReference type="SUPFAM" id="SSF53649">
    <property type="entry name" value="Alkaline phosphatase-like"/>
    <property type="match status" value="1"/>
</dbReference>
<evidence type="ECO:0000313" key="7">
    <source>
        <dbReference type="EMBL" id="TWU55581.1"/>
    </source>
</evidence>
<protein>
    <submittedName>
        <fullName evidence="7">Arylsulfatase</fullName>
        <ecNumber evidence="7">3.1.6.1</ecNumber>
    </submittedName>
</protein>
<proteinExistence type="inferred from homology"/>
<gene>
    <name evidence="7" type="primary">atsA_23</name>
    <name evidence="7" type="ORF">Poly59_18810</name>
</gene>
<dbReference type="Pfam" id="PF00884">
    <property type="entry name" value="Sulfatase"/>
    <property type="match status" value="1"/>
</dbReference>
<evidence type="ECO:0000256" key="5">
    <source>
        <dbReference type="SAM" id="SignalP"/>
    </source>
</evidence>
<dbReference type="GO" id="GO:0046872">
    <property type="term" value="F:metal ion binding"/>
    <property type="evidence" value="ECO:0007669"/>
    <property type="project" value="UniProtKB-KW"/>
</dbReference>
<evidence type="ECO:0000256" key="2">
    <source>
        <dbReference type="ARBA" id="ARBA00022723"/>
    </source>
</evidence>